<feature type="compositionally biased region" description="Polar residues" evidence="1">
    <location>
        <begin position="144"/>
        <end position="153"/>
    </location>
</feature>
<feature type="compositionally biased region" description="Polar residues" evidence="1">
    <location>
        <begin position="85"/>
        <end position="105"/>
    </location>
</feature>
<sequence>MDVVTSAEPRVSLTPSESLSPSGVAAITGLGPDVPTSLAKLVQKANRVVSEALSSPAIITTKATTTPEITDTAMTMAQENEVGQNTDAGVISQSDHISPRPSTRTTRIKSALVQPTEEASDALASTTTTKKRTRAVKGEKKATDTNSPESQTPAEDGSTPRKRRKETGKESGIANRKDSGVDLSGVEIAGDGGDGSGIKAESVSTPVPKKRGRPPKNSTTGTSTVTTPTPPSKTKAKTTSAKKAKGKGKAVSDPTSLSNSDSQIDTGDAGDQDTMQESDSSMTSTAGSVHGQGVLEIQGSSSAPLVVAQGISAPPNVNPQEPFSSLPVEILQHIISWLPLSEIARASMVSKAWLDAVHSLSVWKIICQEAGLGEPKKKYKTHMALACADSFWICTRCYSYSNAKTNRADLPLPVKDVDDNDHIHMLCLQCRQEYYHKHPAPLKKGVYRQEFAWVPRAGSIAPNGIYINYGLGGSQLDGIETVGSSSQGLPLYDRSEVQKRAIHIHGGWVGVNAQATNPRRKRASACAARAKAAKTCTKRPSTTPYMLERSRIAAEKRAIREEEQERRREEREEELWERRRERAKWRRFEWEMRHPERAWERRHCY</sequence>
<dbReference type="SUPFAM" id="SSF81383">
    <property type="entry name" value="F-box domain"/>
    <property type="match status" value="1"/>
</dbReference>
<dbReference type="PROSITE" id="PS50181">
    <property type="entry name" value="FBOX"/>
    <property type="match status" value="1"/>
</dbReference>
<keyword evidence="4" id="KW-1185">Reference proteome</keyword>
<evidence type="ECO:0000256" key="1">
    <source>
        <dbReference type="SAM" id="MobiDB-lite"/>
    </source>
</evidence>
<evidence type="ECO:0000313" key="3">
    <source>
        <dbReference type="EMBL" id="KAG9061979.1"/>
    </source>
</evidence>
<proteinExistence type="predicted"/>
<organism evidence="3 4">
    <name type="scientific">Linnemannia hyalina</name>
    <dbReference type="NCBI Taxonomy" id="64524"/>
    <lineage>
        <taxon>Eukaryota</taxon>
        <taxon>Fungi</taxon>
        <taxon>Fungi incertae sedis</taxon>
        <taxon>Mucoromycota</taxon>
        <taxon>Mortierellomycotina</taxon>
        <taxon>Mortierellomycetes</taxon>
        <taxon>Mortierellales</taxon>
        <taxon>Mortierellaceae</taxon>
        <taxon>Linnemannia</taxon>
    </lineage>
</organism>
<evidence type="ECO:0000259" key="2">
    <source>
        <dbReference type="PROSITE" id="PS50181"/>
    </source>
</evidence>
<reference evidence="3" key="1">
    <citation type="submission" date="2021-06" db="EMBL/GenBank/DDBJ databases">
        <title>Genome Sequence of Mortierella hyaline Strain SCG-10, a Cold-Adapted, Nitrate-Reducing Fungus Isolated from Soil in Minnesota, USA.</title>
        <authorList>
            <person name="Aldossari N."/>
        </authorList>
    </citation>
    <scope>NUCLEOTIDE SEQUENCE</scope>
    <source>
        <strain evidence="3">SCG-10</strain>
    </source>
</reference>
<dbReference type="AlphaFoldDB" id="A0A9P7XL78"/>
<feature type="compositionally biased region" description="Polar residues" evidence="1">
    <location>
        <begin position="277"/>
        <end position="287"/>
    </location>
</feature>
<feature type="region of interest" description="Disordered" evidence="1">
    <location>
        <begin position="85"/>
        <end position="287"/>
    </location>
</feature>
<evidence type="ECO:0000313" key="4">
    <source>
        <dbReference type="Proteomes" id="UP000707451"/>
    </source>
</evidence>
<dbReference type="InterPro" id="IPR001810">
    <property type="entry name" value="F-box_dom"/>
</dbReference>
<dbReference type="OrthoDB" id="2411074at2759"/>
<dbReference type="Gene3D" id="1.20.1280.50">
    <property type="match status" value="1"/>
</dbReference>
<feature type="region of interest" description="Disordered" evidence="1">
    <location>
        <begin position="557"/>
        <end position="577"/>
    </location>
</feature>
<comment type="caution">
    <text evidence="3">The sequence shown here is derived from an EMBL/GenBank/DDBJ whole genome shotgun (WGS) entry which is preliminary data.</text>
</comment>
<name>A0A9P7XL78_9FUNG</name>
<feature type="region of interest" description="Disordered" evidence="1">
    <location>
        <begin position="1"/>
        <end position="20"/>
    </location>
</feature>
<gene>
    <name evidence="3" type="ORF">KI688_006696</name>
</gene>
<dbReference type="SMART" id="SM00256">
    <property type="entry name" value="FBOX"/>
    <property type="match status" value="1"/>
</dbReference>
<protein>
    <recommendedName>
        <fullName evidence="2">F-box domain-containing protein</fullName>
    </recommendedName>
</protein>
<dbReference type="Proteomes" id="UP000707451">
    <property type="component" value="Unassembled WGS sequence"/>
</dbReference>
<feature type="compositionally biased region" description="Polar residues" evidence="1">
    <location>
        <begin position="253"/>
        <end position="265"/>
    </location>
</feature>
<dbReference type="Pfam" id="PF12937">
    <property type="entry name" value="F-box-like"/>
    <property type="match status" value="1"/>
</dbReference>
<dbReference type="InterPro" id="IPR036047">
    <property type="entry name" value="F-box-like_dom_sf"/>
</dbReference>
<accession>A0A9P7XL78</accession>
<dbReference type="EMBL" id="JAHRHY010000021">
    <property type="protein sequence ID" value="KAG9061979.1"/>
    <property type="molecule type" value="Genomic_DNA"/>
</dbReference>
<feature type="domain" description="F-box" evidence="2">
    <location>
        <begin position="320"/>
        <end position="366"/>
    </location>
</feature>
<feature type="compositionally biased region" description="Low complexity" evidence="1">
    <location>
        <begin position="218"/>
        <end position="227"/>
    </location>
</feature>
<feature type="compositionally biased region" description="Basic residues" evidence="1">
    <location>
        <begin position="234"/>
        <end position="248"/>
    </location>
</feature>